<sequence>MKHHHISLSGVLPEHSGGKREEFIIRSVVSVRRTSNTHTNGKLVDMHFVYRICEGNGRNSEKIYRKPFPGRHSPLLHSLFVCMN</sequence>
<proteinExistence type="predicted"/>
<name>A0AAV4S0E3_CAEEX</name>
<accession>A0AAV4S0E3</accession>
<dbReference type="Proteomes" id="UP001054945">
    <property type="component" value="Unassembled WGS sequence"/>
</dbReference>
<organism evidence="1 2">
    <name type="scientific">Caerostris extrusa</name>
    <name type="common">Bark spider</name>
    <name type="synonym">Caerostris bankana</name>
    <dbReference type="NCBI Taxonomy" id="172846"/>
    <lineage>
        <taxon>Eukaryota</taxon>
        <taxon>Metazoa</taxon>
        <taxon>Ecdysozoa</taxon>
        <taxon>Arthropoda</taxon>
        <taxon>Chelicerata</taxon>
        <taxon>Arachnida</taxon>
        <taxon>Araneae</taxon>
        <taxon>Araneomorphae</taxon>
        <taxon>Entelegynae</taxon>
        <taxon>Araneoidea</taxon>
        <taxon>Araneidae</taxon>
        <taxon>Caerostris</taxon>
    </lineage>
</organism>
<reference evidence="1 2" key="1">
    <citation type="submission" date="2021-06" db="EMBL/GenBank/DDBJ databases">
        <title>Caerostris extrusa draft genome.</title>
        <authorList>
            <person name="Kono N."/>
            <person name="Arakawa K."/>
        </authorList>
    </citation>
    <scope>NUCLEOTIDE SEQUENCE [LARGE SCALE GENOMIC DNA]</scope>
</reference>
<comment type="caution">
    <text evidence="1">The sequence shown here is derived from an EMBL/GenBank/DDBJ whole genome shotgun (WGS) entry which is preliminary data.</text>
</comment>
<evidence type="ECO:0000313" key="1">
    <source>
        <dbReference type="EMBL" id="GIY26015.1"/>
    </source>
</evidence>
<protein>
    <submittedName>
        <fullName evidence="1">Uncharacterized protein</fullName>
    </submittedName>
</protein>
<dbReference type="AlphaFoldDB" id="A0AAV4S0E3"/>
<keyword evidence="2" id="KW-1185">Reference proteome</keyword>
<gene>
    <name evidence="1" type="ORF">CEXT_327071</name>
</gene>
<evidence type="ECO:0000313" key="2">
    <source>
        <dbReference type="Proteomes" id="UP001054945"/>
    </source>
</evidence>
<dbReference type="EMBL" id="BPLR01008616">
    <property type="protein sequence ID" value="GIY26015.1"/>
    <property type="molecule type" value="Genomic_DNA"/>
</dbReference>